<sequence>MPAWIHVPRATGRLRAADLGLVINTADPYSVQVGRFYAEARRLSREQVLELALPVRPSLSEAEFGVLSEAIHGRFGAAGQGPVQALALAWREPYAVGCHALTGALALGLDDALCRHSCAPSRPSPYFNSASAQPASDHGLRPSMLLAAPDVEAAIALVRRGVAADATLGRRGAPPVVAHLAVTDDRARSARLRLYPPSGLLRRAGVRVRAGVQRPPAPDDRVLLYQTGAVRVEGLEQVRFVPGALADHLTSFGGWLAGGRGQMSALAWIKAGATASYGTVSEPCNHPQKFPHPQVLLLHYLQGCTAIEAYWKSVAWPQQGLFIGEPLAAPFAARP</sequence>
<name>A0A2S5T6C7_9BURK</name>
<organism evidence="1 2">
    <name type="scientific">Caldimonas thermodepolymerans</name>
    <dbReference type="NCBI Taxonomy" id="215580"/>
    <lineage>
        <taxon>Bacteria</taxon>
        <taxon>Pseudomonadati</taxon>
        <taxon>Pseudomonadota</taxon>
        <taxon>Betaproteobacteria</taxon>
        <taxon>Burkholderiales</taxon>
        <taxon>Sphaerotilaceae</taxon>
        <taxon>Caldimonas</taxon>
    </lineage>
</organism>
<comment type="caution">
    <text evidence="1">The sequence shown here is derived from an EMBL/GenBank/DDBJ whole genome shotgun (WGS) entry which is preliminary data.</text>
</comment>
<evidence type="ECO:0000313" key="1">
    <source>
        <dbReference type="EMBL" id="PPE70540.1"/>
    </source>
</evidence>
<evidence type="ECO:0000313" key="2">
    <source>
        <dbReference type="Proteomes" id="UP000239406"/>
    </source>
</evidence>
<dbReference type="Proteomes" id="UP000239406">
    <property type="component" value="Unassembled WGS sequence"/>
</dbReference>
<dbReference type="InterPro" id="IPR022265">
    <property type="entry name" value="CHP03790"/>
</dbReference>
<dbReference type="AlphaFoldDB" id="A0A2S5T6C7"/>
<accession>A0A2S5T6C7</accession>
<dbReference type="NCBIfam" id="TIGR03790">
    <property type="entry name" value="TIGR03790 family protein"/>
    <property type="match status" value="1"/>
</dbReference>
<proteinExistence type="predicted"/>
<dbReference type="RefSeq" id="WP_104357091.1">
    <property type="nucleotide sequence ID" value="NZ_CP110415.1"/>
</dbReference>
<protein>
    <submittedName>
        <fullName evidence="1">TIGR03790 family protein</fullName>
    </submittedName>
</protein>
<dbReference type="EMBL" id="PSNY01000006">
    <property type="protein sequence ID" value="PPE70540.1"/>
    <property type="molecule type" value="Genomic_DNA"/>
</dbReference>
<keyword evidence="2" id="KW-1185">Reference proteome</keyword>
<gene>
    <name evidence="1" type="ORF">C1702_06980</name>
</gene>
<reference evidence="1 2" key="1">
    <citation type="submission" date="2018-02" db="EMBL/GenBank/DDBJ databases">
        <title>Reclassifiation of [Polyangium] brachysporum DSM 7029 as Guopingzhaonella breviflexa gen. nov., sp. nov., a member of the family Comamonadaceae.</title>
        <authorList>
            <person name="Tang B."/>
        </authorList>
    </citation>
    <scope>NUCLEOTIDE SEQUENCE [LARGE SCALE GENOMIC DNA]</scope>
    <source>
        <strain evidence="1 2">DSM 15344</strain>
    </source>
</reference>